<keyword evidence="3" id="KW-1185">Reference proteome</keyword>
<sequence>MATVIQDVKKGENRMRVEAVASKCVVLHYMWTIKQLIRELGTMKSPHKLIDLYVNIISRNFTIAGLLQNINVSDEAVIKDGEKSKSSSNKAYIPNGYQTNVYICREKQVMRKRTLRPTAKESGDRKRKDPFEQNFKGTKNFQGSKPKYSFAHKIWIKPLRNKLCVSLKAYKTVEEERRWNSDKLKSIDISEQNSTEELCSTSNEIRKKGMLKSRHV</sequence>
<accession>A0AA86V541</accession>
<organism evidence="2 3">
    <name type="scientific">Sphenostylis stenocarpa</name>
    <dbReference type="NCBI Taxonomy" id="92480"/>
    <lineage>
        <taxon>Eukaryota</taxon>
        <taxon>Viridiplantae</taxon>
        <taxon>Streptophyta</taxon>
        <taxon>Embryophyta</taxon>
        <taxon>Tracheophyta</taxon>
        <taxon>Spermatophyta</taxon>
        <taxon>Magnoliopsida</taxon>
        <taxon>eudicotyledons</taxon>
        <taxon>Gunneridae</taxon>
        <taxon>Pentapetalae</taxon>
        <taxon>rosids</taxon>
        <taxon>fabids</taxon>
        <taxon>Fabales</taxon>
        <taxon>Fabaceae</taxon>
        <taxon>Papilionoideae</taxon>
        <taxon>50 kb inversion clade</taxon>
        <taxon>NPAAA clade</taxon>
        <taxon>indigoferoid/millettioid clade</taxon>
        <taxon>Phaseoleae</taxon>
        <taxon>Sphenostylis</taxon>
    </lineage>
</organism>
<evidence type="ECO:0000313" key="2">
    <source>
        <dbReference type="EMBL" id="CAJ1798691.1"/>
    </source>
</evidence>
<feature type="region of interest" description="Disordered" evidence="1">
    <location>
        <begin position="114"/>
        <end position="139"/>
    </location>
</feature>
<dbReference type="Gramene" id="rna-AYBTSS11_LOCUS580">
    <property type="protein sequence ID" value="CAJ1798691.1"/>
    <property type="gene ID" value="gene-AYBTSS11_LOCUS580"/>
</dbReference>
<protein>
    <submittedName>
        <fullName evidence="2">Uncharacterized protein</fullName>
    </submittedName>
</protein>
<dbReference type="Proteomes" id="UP001189624">
    <property type="component" value="Chromosome 1"/>
</dbReference>
<evidence type="ECO:0000313" key="3">
    <source>
        <dbReference type="Proteomes" id="UP001189624"/>
    </source>
</evidence>
<reference evidence="2" key="1">
    <citation type="submission" date="2023-10" db="EMBL/GenBank/DDBJ databases">
        <authorList>
            <person name="Domelevo Entfellner J.-B."/>
        </authorList>
    </citation>
    <scope>NUCLEOTIDE SEQUENCE</scope>
</reference>
<name>A0AA86V541_9FABA</name>
<proteinExistence type="predicted"/>
<evidence type="ECO:0000256" key="1">
    <source>
        <dbReference type="SAM" id="MobiDB-lite"/>
    </source>
</evidence>
<dbReference type="AlphaFoldDB" id="A0AA86V541"/>
<dbReference type="EMBL" id="OY731398">
    <property type="protein sequence ID" value="CAJ1798691.1"/>
    <property type="molecule type" value="Genomic_DNA"/>
</dbReference>
<feature type="compositionally biased region" description="Basic and acidic residues" evidence="1">
    <location>
        <begin position="118"/>
        <end position="131"/>
    </location>
</feature>
<gene>
    <name evidence="2" type="ORF">AYBTSS11_LOCUS580</name>
</gene>